<protein>
    <submittedName>
        <fullName evidence="3">Reverse transcriptase (RNA-dependent DNA polymerase) domain-containing protein</fullName>
    </submittedName>
</protein>
<evidence type="ECO:0000259" key="2">
    <source>
        <dbReference type="PROSITE" id="PS50878"/>
    </source>
</evidence>
<evidence type="ECO:0000313" key="3">
    <source>
        <dbReference type="EMBL" id="KAH0957625.1"/>
    </source>
</evidence>
<dbReference type="PROSITE" id="PS50878">
    <property type="entry name" value="RT_POL"/>
    <property type="match status" value="1"/>
</dbReference>
<reference evidence="3" key="1">
    <citation type="submission" date="2021-09" db="EMBL/GenBank/DDBJ databases">
        <title>A high-quality genome of the endoparasitic fungus Hirsutella rhossiliensis with a comparison of Hirsutella genomes reveals transposable elements contributing to genome size variation.</title>
        <authorList>
            <person name="Lin R."/>
            <person name="Jiao Y."/>
            <person name="Sun X."/>
            <person name="Ling J."/>
            <person name="Xie B."/>
            <person name="Cheng X."/>
        </authorList>
    </citation>
    <scope>NUCLEOTIDE SEQUENCE</scope>
    <source>
        <strain evidence="3">HR02</strain>
    </source>
</reference>
<keyword evidence="3" id="KW-0548">Nucleotidyltransferase</keyword>
<feature type="compositionally biased region" description="Acidic residues" evidence="1">
    <location>
        <begin position="218"/>
        <end position="232"/>
    </location>
</feature>
<sequence>MFEQKAGVVEASRLLGSPVSPILFLLYTEPIYRLGSSKGRFGYADDTAILCVGDSLDETSAEASHHVRELVSWGAANGISFDPEKTEVMHFSRTTPKTAPPVLHGEFEKRPGRAMRWLGVWLDSTMGKAVAVNTTASGANMTSQALEYLHTHGDSYEPGTEMPRAYQRAAAADDSDDELAGETQGTIHCYQATQPATQWTSQRTSQRVTMPSNRREEEDIEDEDDPLADFDEMERRVDEEARARRVLDTDDPL</sequence>
<dbReference type="EMBL" id="JAIZPD010000020">
    <property type="protein sequence ID" value="KAH0957625.1"/>
    <property type="molecule type" value="Genomic_DNA"/>
</dbReference>
<accession>A0A9P8MM16</accession>
<dbReference type="Proteomes" id="UP000824596">
    <property type="component" value="Unassembled WGS sequence"/>
</dbReference>
<dbReference type="PANTHER" id="PTHR33481:SF1">
    <property type="entry name" value="ENDONUCLEASE_EXONUCLEASE_PHOSPHATASE DOMAIN-CONTAINING PROTEIN-RELATED"/>
    <property type="match status" value="1"/>
</dbReference>
<dbReference type="PANTHER" id="PTHR33481">
    <property type="entry name" value="REVERSE TRANSCRIPTASE"/>
    <property type="match status" value="1"/>
</dbReference>
<feature type="region of interest" description="Disordered" evidence="1">
    <location>
        <begin position="195"/>
        <end position="253"/>
    </location>
</feature>
<organism evidence="3 4">
    <name type="scientific">Hirsutella rhossiliensis</name>
    <dbReference type="NCBI Taxonomy" id="111463"/>
    <lineage>
        <taxon>Eukaryota</taxon>
        <taxon>Fungi</taxon>
        <taxon>Dikarya</taxon>
        <taxon>Ascomycota</taxon>
        <taxon>Pezizomycotina</taxon>
        <taxon>Sordariomycetes</taxon>
        <taxon>Hypocreomycetidae</taxon>
        <taxon>Hypocreales</taxon>
        <taxon>Ophiocordycipitaceae</taxon>
        <taxon>Hirsutella</taxon>
    </lineage>
</organism>
<dbReference type="Pfam" id="PF00078">
    <property type="entry name" value="RVT_1"/>
    <property type="match status" value="1"/>
</dbReference>
<dbReference type="GeneID" id="68360535"/>
<dbReference type="OrthoDB" id="4842715at2759"/>
<keyword evidence="3" id="KW-0808">Transferase</keyword>
<dbReference type="GO" id="GO:0003964">
    <property type="term" value="F:RNA-directed DNA polymerase activity"/>
    <property type="evidence" value="ECO:0007669"/>
    <property type="project" value="UniProtKB-KW"/>
</dbReference>
<feature type="compositionally biased region" description="Basic and acidic residues" evidence="1">
    <location>
        <begin position="233"/>
        <end position="253"/>
    </location>
</feature>
<evidence type="ECO:0000256" key="1">
    <source>
        <dbReference type="SAM" id="MobiDB-lite"/>
    </source>
</evidence>
<gene>
    <name evidence="3" type="ORF">HRG_11407</name>
</gene>
<evidence type="ECO:0000313" key="4">
    <source>
        <dbReference type="Proteomes" id="UP000824596"/>
    </source>
</evidence>
<dbReference type="AlphaFoldDB" id="A0A9P8MM16"/>
<feature type="compositionally biased region" description="Polar residues" evidence="1">
    <location>
        <begin position="195"/>
        <end position="212"/>
    </location>
</feature>
<feature type="domain" description="Reverse transcriptase" evidence="2">
    <location>
        <begin position="1"/>
        <end position="122"/>
    </location>
</feature>
<dbReference type="InterPro" id="IPR000477">
    <property type="entry name" value="RT_dom"/>
</dbReference>
<keyword evidence="3" id="KW-0695">RNA-directed DNA polymerase</keyword>
<proteinExistence type="predicted"/>
<keyword evidence="4" id="KW-1185">Reference proteome</keyword>
<dbReference type="RefSeq" id="XP_044715139.1">
    <property type="nucleotide sequence ID" value="XM_044869877.1"/>
</dbReference>
<comment type="caution">
    <text evidence="3">The sequence shown here is derived from an EMBL/GenBank/DDBJ whole genome shotgun (WGS) entry which is preliminary data.</text>
</comment>
<name>A0A9P8MM16_9HYPO</name>